<dbReference type="InterPro" id="IPR042098">
    <property type="entry name" value="TauD-like_sf"/>
</dbReference>
<dbReference type="PANTHER" id="PTHR10696:SF56">
    <property type="entry name" value="TAUD_TFDA-LIKE DOMAIN-CONTAINING PROTEIN"/>
    <property type="match status" value="1"/>
</dbReference>
<evidence type="ECO:0000313" key="8">
    <source>
        <dbReference type="Proteomes" id="UP000267900"/>
    </source>
</evidence>
<gene>
    <name evidence="7" type="ORF">EKH77_28735</name>
</gene>
<evidence type="ECO:0000313" key="7">
    <source>
        <dbReference type="EMBL" id="AZQ74669.1"/>
    </source>
</evidence>
<proteinExistence type="predicted"/>
<evidence type="ECO:0000256" key="3">
    <source>
        <dbReference type="ARBA" id="ARBA00023004"/>
    </source>
</evidence>
<keyword evidence="3" id="KW-0408">Iron</keyword>
<feature type="region of interest" description="Disordered" evidence="5">
    <location>
        <begin position="1"/>
        <end position="78"/>
    </location>
</feature>
<keyword evidence="2" id="KW-0560">Oxidoreductase</keyword>
<organism evidence="7 8">
    <name type="scientific">Streptomyces luteoverticillatus</name>
    <name type="common">Streptoverticillium luteoverticillatus</name>
    <dbReference type="NCBI Taxonomy" id="66425"/>
    <lineage>
        <taxon>Bacteria</taxon>
        <taxon>Bacillati</taxon>
        <taxon>Actinomycetota</taxon>
        <taxon>Actinomycetes</taxon>
        <taxon>Kitasatosporales</taxon>
        <taxon>Streptomycetaceae</taxon>
        <taxon>Streptomyces</taxon>
    </lineage>
</organism>
<dbReference type="Gene3D" id="3.60.130.10">
    <property type="entry name" value="Clavaminate synthase-like"/>
    <property type="match status" value="1"/>
</dbReference>
<dbReference type="OrthoDB" id="5491415at2"/>
<keyword evidence="4" id="KW-0045">Antibiotic biosynthesis</keyword>
<accession>A0A3Q9G3S2</accession>
<dbReference type="InterPro" id="IPR003819">
    <property type="entry name" value="TauD/TfdA-like"/>
</dbReference>
<feature type="compositionally biased region" description="Basic and acidic residues" evidence="5">
    <location>
        <begin position="57"/>
        <end position="74"/>
    </location>
</feature>
<sequence>MSGPGIPAHPPGAVKNPWRRGGGCRRGAAPRTAGFPSSPPGTGRTGTALGLHRPLRSWRESVGRQPSRKGERMTRPAPVEALTAWDRQAVGEADWLLPLPPACSRAPADLAAQVTRRLRNGRGFVVIRGFPVDGRSDQECAAMGRQLAASLGAVRPADPGDLITVSDAAGLGKTDLALGLHTDRTPAPHPPRLLGLLCVRQAAQGGETLLASGHTVHNSLLAESPWALPRLYQDFHFGRGTGFDRLRPVFQRHGADLRVHYNRRGIERAQHEAGATLTPGEQAALDAVDRILSDPRTVLRVPLRPGDFLWVDNTVVLHGRTAFTDPPDPYARRCLARVWVD</sequence>
<dbReference type="PANTHER" id="PTHR10696">
    <property type="entry name" value="GAMMA-BUTYROBETAINE HYDROXYLASE-RELATED"/>
    <property type="match status" value="1"/>
</dbReference>
<dbReference type="Proteomes" id="UP000267900">
    <property type="component" value="Chromosome"/>
</dbReference>
<dbReference type="EMBL" id="CP034587">
    <property type="protein sequence ID" value="AZQ74669.1"/>
    <property type="molecule type" value="Genomic_DNA"/>
</dbReference>
<feature type="domain" description="TauD/TfdA-like" evidence="6">
    <location>
        <begin position="112"/>
        <end position="339"/>
    </location>
</feature>
<protein>
    <recommendedName>
        <fullName evidence="6">TauD/TfdA-like domain-containing protein</fullName>
    </recommendedName>
</protein>
<evidence type="ECO:0000259" key="6">
    <source>
        <dbReference type="Pfam" id="PF02668"/>
    </source>
</evidence>
<reference evidence="7 8" key="1">
    <citation type="submission" date="2018-12" db="EMBL/GenBank/DDBJ databases">
        <title>The whole draft genome of Streptomyce luteoverticillatus CGMCC 15060.</title>
        <authorList>
            <person name="Feng Z."/>
            <person name="Chen G."/>
            <person name="Zhang J."/>
            <person name="Zhu H."/>
            <person name="Yu X."/>
            <person name="Zhang W."/>
            <person name="Zhang X."/>
        </authorList>
    </citation>
    <scope>NUCLEOTIDE SEQUENCE [LARGE SCALE GENOMIC DNA]</scope>
    <source>
        <strain evidence="7 8">CGMCC 15060</strain>
    </source>
</reference>
<dbReference type="Pfam" id="PF02668">
    <property type="entry name" value="TauD"/>
    <property type="match status" value="1"/>
</dbReference>
<evidence type="ECO:0000256" key="5">
    <source>
        <dbReference type="SAM" id="MobiDB-lite"/>
    </source>
</evidence>
<name>A0A3Q9G3S2_STRLT</name>
<comment type="cofactor">
    <cofactor evidence="1">
        <name>Fe(2+)</name>
        <dbReference type="ChEBI" id="CHEBI:29033"/>
    </cofactor>
</comment>
<dbReference type="SUPFAM" id="SSF51197">
    <property type="entry name" value="Clavaminate synthase-like"/>
    <property type="match status" value="1"/>
</dbReference>
<evidence type="ECO:0000256" key="4">
    <source>
        <dbReference type="ARBA" id="ARBA00023194"/>
    </source>
</evidence>
<dbReference type="InterPro" id="IPR050411">
    <property type="entry name" value="AlphaKG_dependent_hydroxylases"/>
</dbReference>
<evidence type="ECO:0000256" key="2">
    <source>
        <dbReference type="ARBA" id="ARBA00023002"/>
    </source>
</evidence>
<dbReference type="GO" id="GO:0016491">
    <property type="term" value="F:oxidoreductase activity"/>
    <property type="evidence" value="ECO:0007669"/>
    <property type="project" value="UniProtKB-KW"/>
</dbReference>
<evidence type="ECO:0000256" key="1">
    <source>
        <dbReference type="ARBA" id="ARBA00001954"/>
    </source>
</evidence>
<dbReference type="GO" id="GO:0017000">
    <property type="term" value="P:antibiotic biosynthetic process"/>
    <property type="evidence" value="ECO:0007669"/>
    <property type="project" value="UniProtKB-KW"/>
</dbReference>
<dbReference type="AlphaFoldDB" id="A0A3Q9G3S2"/>
<keyword evidence="8" id="KW-1185">Reference proteome</keyword>